<keyword evidence="4" id="KW-0804">Transcription</keyword>
<sequence>MERSQPSQGNLMALTFEPPDTHERLVADILTRYRTILMLATIQAEGDKANTKPQAIAVAGISLRMEFDGLYSSVKELLSLSRKMKELWVFGPLGGDDADARARREERIETNVGRVADMLGRLQDDKMRSLAEEWGGSWAPLKTDGGENQNQNQTQLAATVSTADGTGAA</sequence>
<dbReference type="Proteomes" id="UP000749293">
    <property type="component" value="Unassembled WGS sequence"/>
</dbReference>
<accession>A0A9P5CYF2</accession>
<feature type="region of interest" description="Disordered" evidence="6">
    <location>
        <begin position="137"/>
        <end position="169"/>
    </location>
</feature>
<name>A0A9P5CYF2_9HYPO</name>
<keyword evidence="5" id="KW-0539">Nucleus</keyword>
<dbReference type="InterPro" id="IPR009332">
    <property type="entry name" value="Med22"/>
</dbReference>
<reference evidence="7" key="1">
    <citation type="submission" date="2020-03" db="EMBL/GenBank/DDBJ databases">
        <title>Site-based positive gene gene selection in Geosmithia morbida across the United States reveals a broad range of putative effectors and factors for local host and environmental adapation.</title>
        <authorList>
            <person name="Onufrak A."/>
            <person name="Murdoch R.W."/>
            <person name="Gazis R."/>
            <person name="Huff M."/>
            <person name="Staton M."/>
            <person name="Klingeman W."/>
            <person name="Hadziabdic D."/>
        </authorList>
    </citation>
    <scope>NUCLEOTIDE SEQUENCE</scope>
    <source>
        <strain evidence="7">1262</strain>
    </source>
</reference>
<comment type="caution">
    <text evidence="7">The sequence shown here is derived from an EMBL/GenBank/DDBJ whole genome shotgun (WGS) entry which is preliminary data.</text>
</comment>
<evidence type="ECO:0000313" key="8">
    <source>
        <dbReference type="Proteomes" id="UP000749293"/>
    </source>
</evidence>
<keyword evidence="8" id="KW-1185">Reference proteome</keyword>
<feature type="compositionally biased region" description="Polar residues" evidence="6">
    <location>
        <begin position="154"/>
        <end position="169"/>
    </location>
</feature>
<evidence type="ECO:0000256" key="1">
    <source>
        <dbReference type="ARBA" id="ARBA00004123"/>
    </source>
</evidence>
<protein>
    <submittedName>
        <fullName evidence="7">Surfeit locus protein 5 subunit 22 of Mediator complex</fullName>
    </submittedName>
</protein>
<evidence type="ECO:0000256" key="3">
    <source>
        <dbReference type="ARBA" id="ARBA00023015"/>
    </source>
</evidence>
<dbReference type="GeneID" id="55971074"/>
<dbReference type="GO" id="GO:0003712">
    <property type="term" value="F:transcription coregulator activity"/>
    <property type="evidence" value="ECO:0007669"/>
    <property type="project" value="InterPro"/>
</dbReference>
<dbReference type="RefSeq" id="XP_035317979.1">
    <property type="nucleotide sequence ID" value="XM_035466820.1"/>
</dbReference>
<dbReference type="GO" id="GO:0006357">
    <property type="term" value="P:regulation of transcription by RNA polymerase II"/>
    <property type="evidence" value="ECO:0007669"/>
    <property type="project" value="InterPro"/>
</dbReference>
<dbReference type="EMBL" id="JAANYQ010000027">
    <property type="protein sequence ID" value="KAF4119327.1"/>
    <property type="molecule type" value="Genomic_DNA"/>
</dbReference>
<proteinExistence type="inferred from homology"/>
<comment type="similarity">
    <text evidence="2">Belongs to the Mediator complex subunit 22 family.</text>
</comment>
<comment type="subcellular location">
    <subcellularLocation>
        <location evidence="1">Nucleus</location>
    </subcellularLocation>
</comment>
<evidence type="ECO:0000256" key="6">
    <source>
        <dbReference type="SAM" id="MobiDB-lite"/>
    </source>
</evidence>
<evidence type="ECO:0000256" key="2">
    <source>
        <dbReference type="ARBA" id="ARBA00005942"/>
    </source>
</evidence>
<dbReference type="GO" id="GO:0016592">
    <property type="term" value="C:mediator complex"/>
    <property type="evidence" value="ECO:0007669"/>
    <property type="project" value="InterPro"/>
</dbReference>
<evidence type="ECO:0000256" key="5">
    <source>
        <dbReference type="ARBA" id="ARBA00023242"/>
    </source>
</evidence>
<evidence type="ECO:0000313" key="7">
    <source>
        <dbReference type="EMBL" id="KAF4119327.1"/>
    </source>
</evidence>
<dbReference type="Pfam" id="PF06179">
    <property type="entry name" value="Med22"/>
    <property type="match status" value="1"/>
</dbReference>
<dbReference type="OrthoDB" id="203279at2759"/>
<gene>
    <name evidence="7" type="ORF">GMORB2_4846</name>
</gene>
<evidence type="ECO:0000256" key="4">
    <source>
        <dbReference type="ARBA" id="ARBA00023163"/>
    </source>
</evidence>
<dbReference type="AlphaFoldDB" id="A0A9P5CYF2"/>
<organism evidence="7 8">
    <name type="scientific">Geosmithia morbida</name>
    <dbReference type="NCBI Taxonomy" id="1094350"/>
    <lineage>
        <taxon>Eukaryota</taxon>
        <taxon>Fungi</taxon>
        <taxon>Dikarya</taxon>
        <taxon>Ascomycota</taxon>
        <taxon>Pezizomycotina</taxon>
        <taxon>Sordariomycetes</taxon>
        <taxon>Hypocreomycetidae</taxon>
        <taxon>Hypocreales</taxon>
        <taxon>Bionectriaceae</taxon>
        <taxon>Geosmithia</taxon>
    </lineage>
</organism>
<keyword evidence="3" id="KW-0805">Transcription regulation</keyword>